<gene>
    <name evidence="8" type="ORF">PW220_02785</name>
</gene>
<evidence type="ECO:0000256" key="5">
    <source>
        <dbReference type="SAM" id="MobiDB-lite"/>
    </source>
</evidence>
<organism evidence="8 9">
    <name type="scientific">Streptococcus iners subsp. hyiners</name>
    <dbReference type="NCBI Taxonomy" id="3028083"/>
    <lineage>
        <taxon>Bacteria</taxon>
        <taxon>Bacillati</taxon>
        <taxon>Bacillota</taxon>
        <taxon>Bacilli</taxon>
        <taxon>Lactobacillales</taxon>
        <taxon>Streptococcaceae</taxon>
        <taxon>Streptococcus</taxon>
        <taxon>Streptococcus iners</taxon>
    </lineage>
</organism>
<keyword evidence="6" id="KW-1133">Transmembrane helix</keyword>
<keyword evidence="9" id="KW-1185">Reference proteome</keyword>
<evidence type="ECO:0000259" key="7">
    <source>
        <dbReference type="PROSITE" id="PS50847"/>
    </source>
</evidence>
<dbReference type="SUPFAM" id="SSF49785">
    <property type="entry name" value="Galactose-binding domain-like"/>
    <property type="match status" value="1"/>
</dbReference>
<name>A0AA96VJH9_9STRE</name>
<dbReference type="Gene3D" id="2.60.120.260">
    <property type="entry name" value="Galactose-binding domain-like"/>
    <property type="match status" value="2"/>
</dbReference>
<reference evidence="8 9" key="1">
    <citation type="submission" date="2023-02" db="EMBL/GenBank/DDBJ databases">
        <title>Streptococcus sp. Genome Sequencing and Assembly.</title>
        <authorList>
            <person name="Shore S.M."/>
            <person name="Nicholson T.L."/>
        </authorList>
    </citation>
    <scope>NUCLEOTIDE SEQUENCE [LARGE SCALE GENOMIC DNA]</scope>
    <source>
        <strain evidence="8 9">29892</strain>
    </source>
</reference>
<dbReference type="Pfam" id="PF21910">
    <property type="entry name" value="GH85_C"/>
    <property type="match status" value="1"/>
</dbReference>
<evidence type="ECO:0000256" key="3">
    <source>
        <dbReference type="ARBA" id="ARBA00022729"/>
    </source>
</evidence>
<dbReference type="InterPro" id="IPR054110">
    <property type="entry name" value="EndoD-like_D2"/>
</dbReference>
<dbReference type="Proteomes" id="UP001301526">
    <property type="component" value="Chromosome"/>
</dbReference>
<keyword evidence="2" id="KW-0964">Secreted</keyword>
<dbReference type="Gene3D" id="2.60.40.3630">
    <property type="match status" value="1"/>
</dbReference>
<evidence type="ECO:0000256" key="6">
    <source>
        <dbReference type="SAM" id="Phobius"/>
    </source>
</evidence>
<dbReference type="RefSeq" id="WP_248054723.1">
    <property type="nucleotide sequence ID" value="NZ_CP118734.1"/>
</dbReference>
<dbReference type="Gene3D" id="3.20.20.80">
    <property type="entry name" value="Glycosidases"/>
    <property type="match status" value="1"/>
</dbReference>
<evidence type="ECO:0000256" key="4">
    <source>
        <dbReference type="ARBA" id="ARBA00023088"/>
    </source>
</evidence>
<dbReference type="NCBIfam" id="TIGR01167">
    <property type="entry name" value="LPXTG_anchor"/>
    <property type="match status" value="1"/>
</dbReference>
<keyword evidence="1" id="KW-0134">Cell wall</keyword>
<dbReference type="PANTHER" id="PTHR13246">
    <property type="entry name" value="ENDO BETA N-ACETYLGLUCOSAMINIDASE"/>
    <property type="match status" value="1"/>
</dbReference>
<dbReference type="InterPro" id="IPR032979">
    <property type="entry name" value="ENGase"/>
</dbReference>
<keyword evidence="3" id="KW-0732">Signal</keyword>
<dbReference type="EMBL" id="CP118734">
    <property type="protein sequence ID" value="WNY49584.1"/>
    <property type="molecule type" value="Genomic_DNA"/>
</dbReference>
<dbReference type="PROSITE" id="PS50847">
    <property type="entry name" value="GRAM_POS_ANCHORING"/>
    <property type="match status" value="1"/>
</dbReference>
<dbReference type="InterPro" id="IPR019931">
    <property type="entry name" value="LPXTG_anchor"/>
</dbReference>
<feature type="domain" description="Gram-positive cocci surface proteins LPxTG" evidence="7">
    <location>
        <begin position="1598"/>
        <end position="1628"/>
    </location>
</feature>
<dbReference type="GO" id="GO:0033925">
    <property type="term" value="F:mannosyl-glycoprotein endo-beta-N-acetylglucosaminidase activity"/>
    <property type="evidence" value="ECO:0007669"/>
    <property type="project" value="InterPro"/>
</dbReference>
<dbReference type="Pfam" id="PF03644">
    <property type="entry name" value="Glyco_hydro_85"/>
    <property type="match status" value="1"/>
</dbReference>
<evidence type="ECO:0000256" key="1">
    <source>
        <dbReference type="ARBA" id="ARBA00022512"/>
    </source>
</evidence>
<proteinExistence type="predicted"/>
<feature type="region of interest" description="Disordered" evidence="5">
    <location>
        <begin position="1302"/>
        <end position="1322"/>
    </location>
</feature>
<evidence type="ECO:0000256" key="2">
    <source>
        <dbReference type="ARBA" id="ARBA00022525"/>
    </source>
</evidence>
<keyword evidence="6" id="KW-0472">Membrane</keyword>
<evidence type="ECO:0000313" key="9">
    <source>
        <dbReference type="Proteomes" id="UP001301526"/>
    </source>
</evidence>
<dbReference type="InterPro" id="IPR013783">
    <property type="entry name" value="Ig-like_fold"/>
</dbReference>
<protein>
    <submittedName>
        <fullName evidence="8">LPXTG cell wall anchor domain-containing protein</fullName>
    </submittedName>
</protein>
<feature type="transmembrane region" description="Helical" evidence="6">
    <location>
        <begin position="21"/>
        <end position="41"/>
    </location>
</feature>
<dbReference type="GO" id="GO:0005829">
    <property type="term" value="C:cytosol"/>
    <property type="evidence" value="ECO:0007669"/>
    <property type="project" value="UniProtKB-SubCell"/>
</dbReference>
<dbReference type="PANTHER" id="PTHR13246:SF1">
    <property type="entry name" value="CYTOSOLIC ENDO-BETA-N-ACETYLGLUCOSAMINIDASE"/>
    <property type="match status" value="1"/>
</dbReference>
<dbReference type="Gene3D" id="2.60.40.10">
    <property type="entry name" value="Immunoglobulins"/>
    <property type="match status" value="1"/>
</dbReference>
<keyword evidence="4" id="KW-0572">Peptidoglycan-anchor</keyword>
<dbReference type="InterPro" id="IPR005201">
    <property type="entry name" value="TIM_ENGase"/>
</dbReference>
<accession>A0AA96VJH9</accession>
<evidence type="ECO:0000313" key="8">
    <source>
        <dbReference type="EMBL" id="WNY49584.1"/>
    </source>
</evidence>
<keyword evidence="6" id="KW-0812">Transmembrane</keyword>
<sequence>MRSKDKKFLDKHIQYAIRKTCLGVGSVAISMFLTGVCLPTQEVGAEEVEISSLTLENENKLVTAEEAGQATSSVEPVEEERLIVEATSHLANQSLSAVTSGERAGNEEMLENSQPLLDKEDLNVTSNLALEEAEVRPSEDLPNVFEKFTASESQVRPFKPQNIKVDLDKLLDWQPETDIYSEIAKSAVPLAERVKGQATNPLANPDAKVQSLAYLSSSSAGNSSVGGGDQGLGVYAFDNWQYLDSMVFWDGLVPNPDVIDAAHRNGVPIYGTIFHNWSASESDRQVVRYVLQEDAPQSSTFPVARKLVDIANYYGFDGYFINQETNMSRGKQWSDSYIDFMHYAKSYAKEIGLQTFDFAWYDAMSSTGGRYHGNAVDERNKVFMQGDSEGDVAVDDFFVNFNWDKNHIDTTVETLNKIGRSPFDAYAGLELQKGGSYNTYYSKKALVDEEGKARVSLGLFVPDTIMGIAKDGVDFHKHEQIFWTGPNGDPTTSDDTTFWSGISRYVVEKTPIVGENFHTNFNTGHGKYWFVDGVKNKNLPWNSRSVQQIMPTWRWWIRSDKASVEGNYDFEDAYHSGTSLKFTGQMQENSRSDIMLYAMDLDVTANSLLNVVSKGHPGMTAEIGLATSKDHAEENTVYFGLQPGEDWTKSSISLSSLATKKIYGLKLRLSSEQSIEDMAFNLGSLSIGNSTLVLAAPSDIRIEASNLANAQEGEVIISYKGVEGADYYEIYQDIDGEWEIVNATSSTVAYLPTLRRSARAEGSSQRLKVVAVAKNGTRSTGHITNFDWKLQVDDTTFPTPPAENIVLGAKITYSSAGSNSEGPQNLLSGTINNTADKWYSDRYQDHVDIELTQPRRVARWIVDHAGAGGEAVQDGSMNTHTFDLQYKDMETGEWKLAHQVVGNKDHVTDIILREPIRALEWRLNVTKRDNGTPWGGIRIYNWKMYETVVNETENLPMNRGLVEHISDGLYAASFKDVPAHTTIYLYSDKEGNHELAQGQADQSGHLVFKQLGLKGSKGMLYYRAKAAGKELSNILALPFEASNRKIVATNLALGKDFQFRYHLGEALNLTDGFIEVTSFVDGQSRVEKVPLSNGLVELTTFETDTAGLKEVGVRFNGQDTGQFLRFSVIAEDTTIPDRTLVNIGVKKLARSTYLRGQELELDKSSLELVYDNGQIEEKQFDDTVSVFGYDAMKFGPQTLTISYKGLRTQAVVSVEELNYQMLDQGEATLQSMKGEPNFALLSDEEQKGLVEFLAEIAAFKLRDDSVQDDIGLLTQLTNDAISTYRQLLDKVVVVKEDSSSVTSQADSPKELVSGPQEPVAPSVVENMDKPTISEVEKEELEELVDHSSQVEESLVEQPGAPLTISEYLPSPNPAFELQEVNTGVRVLFEEGENKQIVSLRVRHMETNHIHTPQVLSDEDYDLFDIQLLDQDGNPVQNVKEALVLLPIDEGKEVLRVSYLPNSTQEEKLDFTETIAFDENGRAYKAVAFVAKHFSEYLVVYRSISAVGTGLTSSPNPEFPIEELLQTQVEKMDGLLVLDKEGGQILNKNPSVTSLAFQDMGEVLKPVIFEHTEVPVAEGPLLTTNKVEERSSLTTSKQLPNTGSEVSSGLICIGLVGLLGAGILRKKER</sequence>
<dbReference type="Pfam" id="PF00746">
    <property type="entry name" value="Gram_pos_anchor"/>
    <property type="match status" value="1"/>
</dbReference>
<dbReference type="InterPro" id="IPR008979">
    <property type="entry name" value="Galactose-bd-like_sf"/>
</dbReference>